<reference evidence="5 7" key="1">
    <citation type="submission" date="2019-07" db="EMBL/GenBank/DDBJ databases">
        <title>Genomes of sea-ice associated Colwellia species.</title>
        <authorList>
            <person name="Bowman J.P."/>
        </authorList>
    </citation>
    <scope>NUCLEOTIDE SEQUENCE [LARGE SCALE GENOMIC DNA]</scope>
    <source>
        <strain evidence="4 6">ACAM 607</strain>
        <strain evidence="5 7">IC036</strain>
    </source>
</reference>
<name>A0A5C6QBX8_9GAMM</name>
<protein>
    <submittedName>
        <fullName evidence="5">Phosphotransferase</fullName>
    </submittedName>
</protein>
<dbReference type="AlphaFoldDB" id="A0A5C6QBX8"/>
<dbReference type="SUPFAM" id="SSF56112">
    <property type="entry name" value="Protein kinase-like (PK-like)"/>
    <property type="match status" value="1"/>
</dbReference>
<keyword evidence="1" id="KW-0547">Nucleotide-binding</keyword>
<dbReference type="GO" id="GO:0016740">
    <property type="term" value="F:transferase activity"/>
    <property type="evidence" value="ECO:0007669"/>
    <property type="project" value="UniProtKB-KW"/>
</dbReference>
<gene>
    <name evidence="4" type="ORF">ESZ26_09955</name>
    <name evidence="5" type="ORF">ESZ27_11100</name>
</gene>
<dbReference type="InterPro" id="IPR002575">
    <property type="entry name" value="Aminoglycoside_PTrfase"/>
</dbReference>
<sequence length="339" mass="38984">MENLPSSRIQALHLWLNNQFSGENIQLTPLTGDAGFRRYYRFVIQGRSFIAVDAPKDKSNNAAFVFIQKSFSEHNVLVPEIIAADLSLGFLCLADLGETLLADILTPENIALTYQKAIDILPKIQSSIANNSEKVPHYDQAFVELELNIFSQWLLTEHLSIILSAEEQKQLTRCFSILTENMLSQPQVLVHRDYHSRNIMVLQDKTLGIIDFQDAVIGPITYDIVSLLRDCYLKWPSESVSLLLKRYIDVMTERYSLNDITRQQWQRWFDLTGLQRHIKASGIFARLHHRDNKSGYLKDIPLTLSYIVEISQQYPELASLHQLLLIKVLPAMTNLKKER</sequence>
<dbReference type="InterPro" id="IPR011009">
    <property type="entry name" value="Kinase-like_dom_sf"/>
</dbReference>
<dbReference type="Gene3D" id="3.90.1200.10">
    <property type="match status" value="1"/>
</dbReference>
<dbReference type="EMBL" id="VOLQ01000019">
    <property type="protein sequence ID" value="TWX66170.1"/>
    <property type="molecule type" value="Genomic_DNA"/>
</dbReference>
<evidence type="ECO:0000313" key="5">
    <source>
        <dbReference type="EMBL" id="TWX66170.1"/>
    </source>
</evidence>
<dbReference type="Proteomes" id="UP000321525">
    <property type="component" value="Unassembled WGS sequence"/>
</dbReference>
<keyword evidence="2" id="KW-0067">ATP-binding</keyword>
<keyword evidence="6" id="KW-1185">Reference proteome</keyword>
<evidence type="ECO:0000313" key="6">
    <source>
        <dbReference type="Proteomes" id="UP000321525"/>
    </source>
</evidence>
<dbReference type="Gene3D" id="3.30.200.20">
    <property type="entry name" value="Phosphorylase Kinase, domain 1"/>
    <property type="match status" value="1"/>
</dbReference>
<evidence type="ECO:0000256" key="2">
    <source>
        <dbReference type="ARBA" id="ARBA00022840"/>
    </source>
</evidence>
<dbReference type="Pfam" id="PF01636">
    <property type="entry name" value="APH"/>
    <property type="match status" value="1"/>
</dbReference>
<dbReference type="PANTHER" id="PTHR33540">
    <property type="entry name" value="TRNA THREONYLCARBAMOYLADENOSINE BIOSYNTHESIS PROTEIN TSAE"/>
    <property type="match status" value="1"/>
</dbReference>
<proteinExistence type="predicted"/>
<evidence type="ECO:0000313" key="7">
    <source>
        <dbReference type="Proteomes" id="UP000321917"/>
    </source>
</evidence>
<dbReference type="Proteomes" id="UP000321917">
    <property type="component" value="Unassembled WGS sequence"/>
</dbReference>
<evidence type="ECO:0000256" key="1">
    <source>
        <dbReference type="ARBA" id="ARBA00022741"/>
    </source>
</evidence>
<comment type="caution">
    <text evidence="5">The sequence shown here is derived from an EMBL/GenBank/DDBJ whole genome shotgun (WGS) entry which is preliminary data.</text>
</comment>
<dbReference type="EMBL" id="VOLR01000012">
    <property type="protein sequence ID" value="TWX59284.1"/>
    <property type="molecule type" value="Genomic_DNA"/>
</dbReference>
<accession>A0A5C6QBX8</accession>
<evidence type="ECO:0000259" key="3">
    <source>
        <dbReference type="Pfam" id="PF01636"/>
    </source>
</evidence>
<organism evidence="5 7">
    <name type="scientific">Colwellia hornerae</name>
    <dbReference type="NCBI Taxonomy" id="89402"/>
    <lineage>
        <taxon>Bacteria</taxon>
        <taxon>Pseudomonadati</taxon>
        <taxon>Pseudomonadota</taxon>
        <taxon>Gammaproteobacteria</taxon>
        <taxon>Alteromonadales</taxon>
        <taxon>Colwelliaceae</taxon>
        <taxon>Colwellia</taxon>
    </lineage>
</organism>
<feature type="domain" description="Aminoglycoside phosphotransferase" evidence="3">
    <location>
        <begin position="27"/>
        <end position="245"/>
    </location>
</feature>
<dbReference type="PANTHER" id="PTHR33540:SF1">
    <property type="entry name" value="N-ACETYLMURAMATE_N-ACETYLGLUCOSAMINE KINASE"/>
    <property type="match status" value="1"/>
</dbReference>
<dbReference type="OrthoDB" id="9809275at2"/>
<evidence type="ECO:0000313" key="4">
    <source>
        <dbReference type="EMBL" id="TWX59284.1"/>
    </source>
</evidence>
<keyword evidence="5" id="KW-0808">Transferase</keyword>
<dbReference type="GO" id="GO:0005524">
    <property type="term" value="F:ATP binding"/>
    <property type="evidence" value="ECO:0007669"/>
    <property type="project" value="UniProtKB-KW"/>
</dbReference>